<protein>
    <recommendedName>
        <fullName evidence="6">Methyltransferase type 11 domain-containing protein</fullName>
    </recommendedName>
</protein>
<comment type="caution">
    <text evidence="7">The sequence shown here is derived from an EMBL/GenBank/DDBJ whole genome shotgun (WGS) entry which is preliminary data.</text>
</comment>
<evidence type="ECO:0000256" key="1">
    <source>
        <dbReference type="ARBA" id="ARBA00005189"/>
    </source>
</evidence>
<dbReference type="Gene3D" id="3.40.50.150">
    <property type="entry name" value="Vaccinia Virus protein VP39"/>
    <property type="match status" value="1"/>
</dbReference>
<dbReference type="EMBL" id="ARQD01000001">
    <property type="protein sequence ID" value="KIX85461.1"/>
    <property type="molecule type" value="Genomic_DNA"/>
</dbReference>
<dbReference type="PANTHER" id="PTHR44307">
    <property type="entry name" value="PHOSPHOETHANOLAMINE METHYLTRANSFERASE"/>
    <property type="match status" value="1"/>
</dbReference>
<dbReference type="Proteomes" id="UP000032214">
    <property type="component" value="Unassembled WGS sequence"/>
</dbReference>
<dbReference type="STRING" id="1306947.J120_00590"/>
<evidence type="ECO:0000256" key="5">
    <source>
        <dbReference type="SAM" id="SignalP"/>
    </source>
</evidence>
<keyword evidence="5" id="KW-0732">Signal</keyword>
<proteinExistence type="predicted"/>
<dbReference type="InterPro" id="IPR029063">
    <property type="entry name" value="SAM-dependent_MTases_sf"/>
</dbReference>
<dbReference type="PANTHER" id="PTHR44307:SF2">
    <property type="entry name" value="PHOSPHOETHANOLAMINE METHYLTRANSFERASE ISOFORM X1"/>
    <property type="match status" value="1"/>
</dbReference>
<organism evidence="7 8">
    <name type="scientific">candidate division TM6 bacterium JCVI TM6SC1</name>
    <dbReference type="NCBI Taxonomy" id="1306947"/>
    <lineage>
        <taxon>Bacteria</taxon>
        <taxon>Candidatus Babelota</taxon>
        <taxon>Vermiphilus</taxon>
    </lineage>
</organism>
<dbReference type="InterPro" id="IPR013216">
    <property type="entry name" value="Methyltransf_11"/>
</dbReference>
<evidence type="ECO:0000256" key="4">
    <source>
        <dbReference type="ARBA" id="ARBA00025707"/>
    </source>
</evidence>
<comment type="pathway">
    <text evidence="4">Phospholipid metabolism.</text>
</comment>
<feature type="chain" id="PRO_5002244808" description="Methyltransferase type 11 domain-containing protein" evidence="5">
    <location>
        <begin position="21"/>
        <end position="276"/>
    </location>
</feature>
<reference evidence="7 8" key="1">
    <citation type="journal article" date="2013" name="Proc. Natl. Acad. Sci. U.S.A.">
        <title>Candidate phylum TM6 genome recovered from a hospital sink biofilm provides genomic insights into this uncultivated phylum.</title>
        <authorList>
            <person name="McLean J.S."/>
            <person name="Lombardo M.J."/>
            <person name="Badger J.H."/>
            <person name="Edlund A."/>
            <person name="Novotny M."/>
            <person name="Yee-Greenbaum J."/>
            <person name="Vyahhi N."/>
            <person name="Hall A.P."/>
            <person name="Yang Y."/>
            <person name="Dupont C.L."/>
            <person name="Ziegler M.G."/>
            <person name="Chitsaz H."/>
            <person name="Allen A.E."/>
            <person name="Yooseph S."/>
            <person name="Tesler G."/>
            <person name="Pevzner P.A."/>
            <person name="Friedman R.M."/>
            <person name="Nealson K.H."/>
            <person name="Venter J.C."/>
            <person name="Lasken R.S."/>
        </authorList>
    </citation>
    <scope>NUCLEOTIDE SEQUENCE [LARGE SCALE GENOMIC DNA]</scope>
    <source>
        <strain evidence="7 8">TM6SC1</strain>
    </source>
</reference>
<name>A0A0D2JEG1_9BACT</name>
<comment type="pathway">
    <text evidence="1">Lipid metabolism.</text>
</comment>
<sequence length="276" mass="31521">MSYKLLLCLLSLGAAMNSSSQEQPIIGQYNEELINILGYMNGVNFLSQGGTERIDFMVNGINLSNKKILDVGCGVGGPALYLADRYNAFVYGVDVDPFLVRQAQANGQKAKHPDKVSFHLIEPNKLFFGNNYFDVIFSKEAIVHSKNKFHLFIELYRVLKPGGVIIIMDWFKDSNKESPELKLTLEIDKLVMNYVGIKPYCDLLKSVGFKNVEYIETSDLHLKDTKNDYKRLHTEKEQFTEKFGQKTFEESLATWKAHIEILERKEVTTFLIKATK</sequence>
<keyword evidence="3" id="KW-0808">Transferase</keyword>
<evidence type="ECO:0000259" key="6">
    <source>
        <dbReference type="Pfam" id="PF08241"/>
    </source>
</evidence>
<accession>A0A0D2JEG1</accession>
<evidence type="ECO:0000256" key="3">
    <source>
        <dbReference type="ARBA" id="ARBA00022679"/>
    </source>
</evidence>
<dbReference type="Pfam" id="PF08241">
    <property type="entry name" value="Methyltransf_11"/>
    <property type="match status" value="1"/>
</dbReference>
<feature type="domain" description="Methyltransferase type 11" evidence="6">
    <location>
        <begin position="69"/>
        <end position="167"/>
    </location>
</feature>
<dbReference type="AlphaFoldDB" id="A0A0D2JEG1"/>
<dbReference type="GO" id="GO:0032259">
    <property type="term" value="P:methylation"/>
    <property type="evidence" value="ECO:0007669"/>
    <property type="project" value="UniProtKB-KW"/>
</dbReference>
<dbReference type="GO" id="GO:0008757">
    <property type="term" value="F:S-adenosylmethionine-dependent methyltransferase activity"/>
    <property type="evidence" value="ECO:0007669"/>
    <property type="project" value="InterPro"/>
</dbReference>
<feature type="signal peptide" evidence="5">
    <location>
        <begin position="1"/>
        <end position="20"/>
    </location>
</feature>
<evidence type="ECO:0000256" key="2">
    <source>
        <dbReference type="ARBA" id="ARBA00022603"/>
    </source>
</evidence>
<dbReference type="eggNOG" id="COG2226">
    <property type="taxonomic scope" value="Bacteria"/>
</dbReference>
<dbReference type="CDD" id="cd02440">
    <property type="entry name" value="AdoMet_MTases"/>
    <property type="match status" value="1"/>
</dbReference>
<keyword evidence="8" id="KW-1185">Reference proteome</keyword>
<evidence type="ECO:0000313" key="7">
    <source>
        <dbReference type="EMBL" id="KIX85461.1"/>
    </source>
</evidence>
<evidence type="ECO:0000313" key="8">
    <source>
        <dbReference type="Proteomes" id="UP000032214"/>
    </source>
</evidence>
<gene>
    <name evidence="7" type="ORF">J120_00590</name>
</gene>
<dbReference type="SUPFAM" id="SSF53335">
    <property type="entry name" value="S-adenosyl-L-methionine-dependent methyltransferases"/>
    <property type="match status" value="1"/>
</dbReference>
<keyword evidence="2" id="KW-0489">Methyltransferase</keyword>